<evidence type="ECO:0000313" key="1">
    <source>
        <dbReference type="EMBL" id="KAK7485224.1"/>
    </source>
</evidence>
<proteinExistence type="predicted"/>
<name>A0ABD0KDJ3_9CAEN</name>
<comment type="caution">
    <text evidence="1">The sequence shown here is derived from an EMBL/GenBank/DDBJ whole genome shotgun (WGS) entry which is preliminary data.</text>
</comment>
<dbReference type="AlphaFoldDB" id="A0ABD0KDJ3"/>
<sequence>MLWQSVVGLRLTTKQQTVGKREKTADNGWGRPTGRYGKQTDWVLKHNVHIPPDTDTDKPSLYNDIHPPVQFVSAFESAVLNNYSFTSEMTCKMRQVTFTVIHEQ</sequence>
<accession>A0ABD0KDJ3</accession>
<protein>
    <submittedName>
        <fullName evidence="1">Uncharacterized protein</fullName>
    </submittedName>
</protein>
<dbReference type="EMBL" id="JACVVK020000197">
    <property type="protein sequence ID" value="KAK7485224.1"/>
    <property type="molecule type" value="Genomic_DNA"/>
</dbReference>
<keyword evidence="2" id="KW-1185">Reference proteome</keyword>
<evidence type="ECO:0000313" key="2">
    <source>
        <dbReference type="Proteomes" id="UP001519460"/>
    </source>
</evidence>
<dbReference type="Proteomes" id="UP001519460">
    <property type="component" value="Unassembled WGS sequence"/>
</dbReference>
<reference evidence="1 2" key="1">
    <citation type="journal article" date="2023" name="Sci. Data">
        <title>Genome assembly of the Korean intertidal mud-creeper Batillaria attramentaria.</title>
        <authorList>
            <person name="Patra A.K."/>
            <person name="Ho P.T."/>
            <person name="Jun S."/>
            <person name="Lee S.J."/>
            <person name="Kim Y."/>
            <person name="Won Y.J."/>
        </authorList>
    </citation>
    <scope>NUCLEOTIDE SEQUENCE [LARGE SCALE GENOMIC DNA]</scope>
    <source>
        <strain evidence="1">Wonlab-2016</strain>
    </source>
</reference>
<gene>
    <name evidence="1" type="ORF">BaRGS_00023475</name>
</gene>
<organism evidence="1 2">
    <name type="scientific">Batillaria attramentaria</name>
    <dbReference type="NCBI Taxonomy" id="370345"/>
    <lineage>
        <taxon>Eukaryota</taxon>
        <taxon>Metazoa</taxon>
        <taxon>Spiralia</taxon>
        <taxon>Lophotrochozoa</taxon>
        <taxon>Mollusca</taxon>
        <taxon>Gastropoda</taxon>
        <taxon>Caenogastropoda</taxon>
        <taxon>Sorbeoconcha</taxon>
        <taxon>Cerithioidea</taxon>
        <taxon>Batillariidae</taxon>
        <taxon>Batillaria</taxon>
    </lineage>
</organism>